<dbReference type="InterPro" id="IPR003593">
    <property type="entry name" value="AAA+_ATPase"/>
</dbReference>
<dbReference type="PROSITE" id="PS00211">
    <property type="entry name" value="ABC_TRANSPORTER_1"/>
    <property type="match status" value="1"/>
</dbReference>
<evidence type="ECO:0000256" key="3">
    <source>
        <dbReference type="ARBA" id="ARBA00022475"/>
    </source>
</evidence>
<keyword evidence="3" id="KW-1003">Cell membrane</keyword>
<keyword evidence="4" id="KW-0547">Nucleotide-binding</keyword>
<gene>
    <name evidence="8" type="ORF">GM661_01640</name>
</gene>
<evidence type="ECO:0000256" key="1">
    <source>
        <dbReference type="ARBA" id="ARBA00004202"/>
    </source>
</evidence>
<protein>
    <submittedName>
        <fullName evidence="8">ATP-binding cassette domain-containing protein</fullName>
    </submittedName>
</protein>
<dbReference type="AlphaFoldDB" id="A0A8A7K9J9"/>
<dbReference type="GO" id="GO:0005886">
    <property type="term" value="C:plasma membrane"/>
    <property type="evidence" value="ECO:0007669"/>
    <property type="project" value="UniProtKB-SubCell"/>
</dbReference>
<dbReference type="GO" id="GO:0016887">
    <property type="term" value="F:ATP hydrolysis activity"/>
    <property type="evidence" value="ECO:0007669"/>
    <property type="project" value="InterPro"/>
</dbReference>
<dbReference type="KEGG" id="ifn:GM661_01640"/>
<dbReference type="PANTHER" id="PTHR42788">
    <property type="entry name" value="TAURINE IMPORT ATP-BINDING PROTEIN-RELATED"/>
    <property type="match status" value="1"/>
</dbReference>
<keyword evidence="2" id="KW-0813">Transport</keyword>
<evidence type="ECO:0000256" key="5">
    <source>
        <dbReference type="ARBA" id="ARBA00022840"/>
    </source>
</evidence>
<organism evidence="8 9">
    <name type="scientific">Iocasia fonsfrigidae</name>
    <dbReference type="NCBI Taxonomy" id="2682810"/>
    <lineage>
        <taxon>Bacteria</taxon>
        <taxon>Bacillati</taxon>
        <taxon>Bacillota</taxon>
        <taxon>Clostridia</taxon>
        <taxon>Halanaerobiales</taxon>
        <taxon>Halanaerobiaceae</taxon>
        <taxon>Iocasia</taxon>
    </lineage>
</organism>
<dbReference type="EMBL" id="CP046640">
    <property type="protein sequence ID" value="QTL96765.1"/>
    <property type="molecule type" value="Genomic_DNA"/>
</dbReference>
<comment type="subcellular location">
    <subcellularLocation>
        <location evidence="1">Cell membrane</location>
        <topology evidence="1">Peripheral membrane protein</topology>
    </subcellularLocation>
</comment>
<accession>A0A8A7K9J9</accession>
<keyword evidence="5 8" id="KW-0067">ATP-binding</keyword>
<keyword evidence="9" id="KW-1185">Reference proteome</keyword>
<dbReference type="SMART" id="SM00382">
    <property type="entry name" value="AAA"/>
    <property type="match status" value="1"/>
</dbReference>
<dbReference type="GO" id="GO:0005524">
    <property type="term" value="F:ATP binding"/>
    <property type="evidence" value="ECO:0007669"/>
    <property type="project" value="UniProtKB-KW"/>
</dbReference>
<proteinExistence type="predicted"/>
<name>A0A8A7K9J9_9FIRM</name>
<evidence type="ECO:0000313" key="9">
    <source>
        <dbReference type="Proteomes" id="UP000665020"/>
    </source>
</evidence>
<dbReference type="PROSITE" id="PS50893">
    <property type="entry name" value="ABC_TRANSPORTER_2"/>
    <property type="match status" value="1"/>
</dbReference>
<dbReference type="PANTHER" id="PTHR42788:SF7">
    <property type="entry name" value="NITRATE ABC TRANSPORTER ATP-BINDING PROTEIN"/>
    <property type="match status" value="1"/>
</dbReference>
<dbReference type="InterPro" id="IPR027417">
    <property type="entry name" value="P-loop_NTPase"/>
</dbReference>
<dbReference type="InterPro" id="IPR050166">
    <property type="entry name" value="ABC_transporter_ATP-bind"/>
</dbReference>
<evidence type="ECO:0000256" key="6">
    <source>
        <dbReference type="ARBA" id="ARBA00023136"/>
    </source>
</evidence>
<keyword evidence="6" id="KW-0472">Membrane</keyword>
<evidence type="ECO:0000256" key="2">
    <source>
        <dbReference type="ARBA" id="ARBA00022448"/>
    </source>
</evidence>
<feature type="domain" description="ABC transporter" evidence="7">
    <location>
        <begin position="2"/>
        <end position="249"/>
    </location>
</feature>
<dbReference type="Gene3D" id="3.40.50.300">
    <property type="entry name" value="P-loop containing nucleotide triphosphate hydrolases"/>
    <property type="match status" value="1"/>
</dbReference>
<evidence type="ECO:0000313" key="8">
    <source>
        <dbReference type="EMBL" id="QTL96765.1"/>
    </source>
</evidence>
<evidence type="ECO:0000256" key="4">
    <source>
        <dbReference type="ARBA" id="ARBA00022741"/>
    </source>
</evidence>
<dbReference type="InterPro" id="IPR017871">
    <property type="entry name" value="ABC_transporter-like_CS"/>
</dbReference>
<evidence type="ECO:0000259" key="7">
    <source>
        <dbReference type="PROSITE" id="PS50893"/>
    </source>
</evidence>
<dbReference type="InterPro" id="IPR003439">
    <property type="entry name" value="ABC_transporter-like_ATP-bd"/>
</dbReference>
<dbReference type="SUPFAM" id="SSF52540">
    <property type="entry name" value="P-loop containing nucleoside triphosphate hydrolases"/>
    <property type="match status" value="1"/>
</dbReference>
<sequence length="265" mass="29596">MLKLNNLHKVFNYGRVNQNYALRGVDITIPRGDFLTVIGSNGAGKSTLLNLVAGTYFPEIGQIEINEQTITDWPVSKRAFLVGRVFQDPLMGTAAEMTIEENLSMAALRGKRRGLRPGLDKTRRQEFRELLSLLGLGLEERLEYPVKLLSGGQRQALTLLMATLGDPEVLLLDEHTAALDPSTAIQIMEITEKIVEKKNLTVLMVTHDLKQALDMGNRTIMMDKGQIILDIKDEERAETTVAGLLKKFSELRGHELTDDRVLLSD</sequence>
<dbReference type="Pfam" id="PF00005">
    <property type="entry name" value="ABC_tran"/>
    <property type="match status" value="1"/>
</dbReference>
<dbReference type="RefSeq" id="WP_230868471.1">
    <property type="nucleotide sequence ID" value="NZ_CP046640.1"/>
</dbReference>
<dbReference type="Proteomes" id="UP000665020">
    <property type="component" value="Chromosome"/>
</dbReference>
<reference evidence="8" key="1">
    <citation type="submission" date="2019-12" db="EMBL/GenBank/DDBJ databases">
        <authorList>
            <person name="zhang j."/>
            <person name="sun C.M."/>
        </authorList>
    </citation>
    <scope>NUCLEOTIDE SEQUENCE</scope>
    <source>
        <strain evidence="8">NS-1</strain>
    </source>
</reference>